<dbReference type="SUPFAM" id="SSF55073">
    <property type="entry name" value="Nucleotide cyclase"/>
    <property type="match status" value="1"/>
</dbReference>
<evidence type="ECO:0000313" key="3">
    <source>
        <dbReference type="EMBL" id="GBF51727.1"/>
    </source>
</evidence>
<dbReference type="Gene3D" id="3.30.70.1230">
    <property type="entry name" value="Nucleotide cyclase"/>
    <property type="match status" value="1"/>
</dbReference>
<dbReference type="GO" id="GO:0006171">
    <property type="term" value="P:cAMP biosynthetic process"/>
    <property type="evidence" value="ECO:0007669"/>
    <property type="project" value="TreeGrafter"/>
</dbReference>
<comment type="caution">
    <text evidence="3">The sequence shown here is derived from an EMBL/GenBank/DDBJ whole genome shotgun (WGS) entry which is preliminary data.</text>
</comment>
<dbReference type="PANTHER" id="PTHR43081">
    <property type="entry name" value="ADENYLATE CYCLASE, TERMINAL-DIFFERENTIATION SPECIFIC-RELATED"/>
    <property type="match status" value="1"/>
</dbReference>
<dbReference type="EMBL" id="BFBB01000008">
    <property type="protein sequence ID" value="GBF51727.1"/>
    <property type="molecule type" value="Genomic_DNA"/>
</dbReference>
<dbReference type="Pfam" id="PF07695">
    <property type="entry name" value="7TMR-DISM_7TM"/>
    <property type="match status" value="1"/>
</dbReference>
<dbReference type="SUPFAM" id="SSF49785">
    <property type="entry name" value="Galactose-binding domain-like"/>
    <property type="match status" value="1"/>
</dbReference>
<dbReference type="Pfam" id="PF00211">
    <property type="entry name" value="Guanylate_cyc"/>
    <property type="match status" value="1"/>
</dbReference>
<dbReference type="InterPro" id="IPR029787">
    <property type="entry name" value="Nucleotide_cyclase"/>
</dbReference>
<keyword evidence="1" id="KW-0812">Transmembrane</keyword>
<feature type="transmembrane region" description="Helical" evidence="1">
    <location>
        <begin position="248"/>
        <end position="266"/>
    </location>
</feature>
<feature type="transmembrane region" description="Helical" evidence="1">
    <location>
        <begin position="210"/>
        <end position="228"/>
    </location>
</feature>
<dbReference type="SMART" id="SM00044">
    <property type="entry name" value="CYCc"/>
    <property type="match status" value="1"/>
</dbReference>
<evidence type="ECO:0000259" key="2">
    <source>
        <dbReference type="PROSITE" id="PS50125"/>
    </source>
</evidence>
<dbReference type="Proteomes" id="UP000245133">
    <property type="component" value="Unassembled WGS sequence"/>
</dbReference>
<protein>
    <submittedName>
        <fullName evidence="3">Adenylate/guanylate cyclase catalytic domain protein</fullName>
    </submittedName>
</protein>
<dbReference type="AlphaFoldDB" id="A0A2P2E4C2"/>
<reference evidence="3 4" key="1">
    <citation type="submission" date="2018-02" db="EMBL/GenBank/DDBJ databases">
        <title>Novel Leptospira species isolated from soil and water in Japan.</title>
        <authorList>
            <person name="Nakao R."/>
            <person name="Masuzawa T."/>
        </authorList>
    </citation>
    <scope>NUCLEOTIDE SEQUENCE [LARGE SCALE GENOMIC DNA]</scope>
    <source>
        <strain evidence="3 4">YH101</strain>
    </source>
</reference>
<accession>A0A2P2E4C2</accession>
<dbReference type="CDD" id="cd07302">
    <property type="entry name" value="CHD"/>
    <property type="match status" value="1"/>
</dbReference>
<feature type="transmembrane region" description="Helical" evidence="1">
    <location>
        <begin position="302"/>
        <end position="320"/>
    </location>
</feature>
<dbReference type="InterPro" id="IPR050697">
    <property type="entry name" value="Adenylyl/Guanylyl_Cyclase_3/4"/>
</dbReference>
<keyword evidence="4" id="KW-1185">Reference proteome</keyword>
<feature type="domain" description="Guanylate cyclase" evidence="2">
    <location>
        <begin position="431"/>
        <end position="557"/>
    </location>
</feature>
<name>A0A2P2E4C2_9LEPT</name>
<feature type="transmembrane region" description="Helical" evidence="1">
    <location>
        <begin position="356"/>
        <end position="379"/>
    </location>
</feature>
<keyword evidence="1" id="KW-0472">Membrane</keyword>
<dbReference type="InterPro" id="IPR008979">
    <property type="entry name" value="Galactose-bd-like_sf"/>
</dbReference>
<evidence type="ECO:0000313" key="4">
    <source>
        <dbReference type="Proteomes" id="UP000245133"/>
    </source>
</evidence>
<dbReference type="GO" id="GO:0004016">
    <property type="term" value="F:adenylate cyclase activity"/>
    <property type="evidence" value="ECO:0007669"/>
    <property type="project" value="UniProtKB-ARBA"/>
</dbReference>
<evidence type="ECO:0000256" key="1">
    <source>
        <dbReference type="SAM" id="Phobius"/>
    </source>
</evidence>
<keyword evidence="1" id="KW-1133">Transmembrane helix</keyword>
<feature type="transmembrane region" description="Helical" evidence="1">
    <location>
        <begin position="332"/>
        <end position="350"/>
    </location>
</feature>
<dbReference type="PROSITE" id="PS50125">
    <property type="entry name" value="GUANYLATE_CYCLASE_2"/>
    <property type="match status" value="1"/>
</dbReference>
<gene>
    <name evidence="3" type="ORF">LPTSP4_32650</name>
</gene>
<dbReference type="InterPro" id="IPR001054">
    <property type="entry name" value="A/G_cyclase"/>
</dbReference>
<sequence length="674" mass="76778">MRPETVKAVGGHLDLRNWNPDSSLLSLEGEWKFYPYLLPKEINEETRPFFITLPSHWNQFDLPNKQKLNGFGLGTHRLKLLLPIREEASSLALLTGEQDTSHAIFVDGKYLGGAGQVGKNENDYIPGVKSSLVIIPLQPGQKELILDLVVANFAHRKGGAWNDIILSNYQLANQRLVWNKMNQSIVAAILGFVAIIFLLLYFFEDKSMHAVGIFAFAGIIFLRNITTGERIILDYISLPYSIVLRLEYLSWFWTAPILTLYFHMLFPEDFKRRITRVFSLLSGGLTLILLLPSVYFTETASVYPFIFLLNGGYIFYALFYSFVNKRAQSKNLVFGTFLLLLASINDTLHAEGIIHSFYVGPLAVIIFVSLQVNTFGVAIKASIQRNKDLAKNLISLNESYSRFFPKEFMKYLGKTDIRELKLGEQIQKKMTILFADIRSFTEFSESLTPKENFDFLNAYLQRVGPIIRHNRGFIDKFIGDAIMALFPYSPDDAIRAAVQMQSEIRLYNEKRVRSGYQPIKVGVGIHTGNLILGILGEHERLEGTVISDAVNLASRIEGVTKMFGAEIVISADSFIEADQNLGYEYRLLDRVAIKGKSESVYVVEVLNGYEDEKRDALIAKKFEYTVALEAFRRQEFEEAKEGFLDILNTVPQDNVSRIFLKECERHLQFKNIEF</sequence>
<dbReference type="InterPro" id="IPR011623">
    <property type="entry name" value="7TMR_DISM_rcpt_extracell_dom1"/>
</dbReference>
<feature type="transmembrane region" description="Helical" evidence="1">
    <location>
        <begin position="185"/>
        <end position="203"/>
    </location>
</feature>
<organism evidence="3 4">
    <name type="scientific">Leptospira ryugenii</name>
    <dbReference type="NCBI Taxonomy" id="1917863"/>
    <lineage>
        <taxon>Bacteria</taxon>
        <taxon>Pseudomonadati</taxon>
        <taxon>Spirochaetota</taxon>
        <taxon>Spirochaetia</taxon>
        <taxon>Leptospirales</taxon>
        <taxon>Leptospiraceae</taxon>
        <taxon>Leptospira</taxon>
    </lineage>
</organism>
<feature type="transmembrane region" description="Helical" evidence="1">
    <location>
        <begin position="278"/>
        <end position="296"/>
    </location>
</feature>
<dbReference type="GO" id="GO:0035556">
    <property type="term" value="P:intracellular signal transduction"/>
    <property type="evidence" value="ECO:0007669"/>
    <property type="project" value="InterPro"/>
</dbReference>
<proteinExistence type="predicted"/>
<dbReference type="PANTHER" id="PTHR43081:SF1">
    <property type="entry name" value="ADENYLATE CYCLASE, TERMINAL-DIFFERENTIATION SPECIFIC"/>
    <property type="match status" value="1"/>
</dbReference>